<proteinExistence type="inferred from homology"/>
<evidence type="ECO:0000313" key="8">
    <source>
        <dbReference type="Proteomes" id="UP000198761"/>
    </source>
</evidence>
<dbReference type="CDD" id="cd07377">
    <property type="entry name" value="WHTH_GntR"/>
    <property type="match status" value="1"/>
</dbReference>
<evidence type="ECO:0000259" key="6">
    <source>
        <dbReference type="PROSITE" id="PS50949"/>
    </source>
</evidence>
<dbReference type="EMBL" id="FOCE01000005">
    <property type="protein sequence ID" value="SEN45373.1"/>
    <property type="molecule type" value="Genomic_DNA"/>
</dbReference>
<dbReference type="InterPro" id="IPR036388">
    <property type="entry name" value="WH-like_DNA-bd_sf"/>
</dbReference>
<dbReference type="STRING" id="933059.SAMN04488103_105115"/>
<feature type="domain" description="HTH gntR-type" evidence="6">
    <location>
        <begin position="15"/>
        <end position="83"/>
    </location>
</feature>
<keyword evidence="7" id="KW-0032">Aminotransferase</keyword>
<gene>
    <name evidence="7" type="ORF">SAMN04488103_105115</name>
</gene>
<dbReference type="OrthoDB" id="9804020at2"/>
<dbReference type="AlphaFoldDB" id="A0A1H8GN14"/>
<name>A0A1H8GN14_9RHOB</name>
<keyword evidence="5" id="KW-0804">Transcription</keyword>
<keyword evidence="3" id="KW-0805">Transcription regulation</keyword>
<dbReference type="InterPro" id="IPR036390">
    <property type="entry name" value="WH_DNA-bd_sf"/>
</dbReference>
<dbReference type="PANTHER" id="PTHR46577">
    <property type="entry name" value="HTH-TYPE TRANSCRIPTIONAL REGULATORY PROTEIN GABR"/>
    <property type="match status" value="1"/>
</dbReference>
<protein>
    <submittedName>
        <fullName evidence="7">DNA-binding transcriptional regulator, MocR family, contains an aminotransferase domain</fullName>
    </submittedName>
</protein>
<dbReference type="PROSITE" id="PS50949">
    <property type="entry name" value="HTH_GNTR"/>
    <property type="match status" value="1"/>
</dbReference>
<dbReference type="Pfam" id="PF00392">
    <property type="entry name" value="GntR"/>
    <property type="match status" value="1"/>
</dbReference>
<keyword evidence="4 7" id="KW-0238">DNA-binding</keyword>
<sequence length="471" mass="51014">MTVTTWHPDLSLYPGPKYLALTRALREAIRAGELPPGTQLPTVRDLAWTLQVTPGTVSRAYQLSTQEGLLAATVGRGTFVAARAPRLGPTQALFQERDLKSEPWLVDLRSPQLPDVGQGAAFAAALDRLGRGMSAGLDAAWIDYPTQRDEAPLRAAICDWLSDRLLGAVTPEDIALTHGGQNALLLVFLCCLRGDRPVILTEDLAYPGIRHAARLARAEMVGVEIDAQGMIPEALEAACRRHGAQILVLTPEAQNPTASRMPAARRAEIMAIARRYDLQVVEDDCYSIAESSLPSLRALAPERTWYVGSLSKSLSAALRFGYVICPAGMGEAGRLTAQHGFFALARPVSDLVLDLMESGAAEMLRRKVQAAFSERLQAMVNALGGFELSWQPGLPFVWLPLPTGWRASTFARTAEAEGVLVRQADEYALIHGRAPHALRIAVGGSVPLPRYDQALATLARLLRRPPSDMAV</sequence>
<keyword evidence="8" id="KW-1185">Reference proteome</keyword>
<evidence type="ECO:0000313" key="7">
    <source>
        <dbReference type="EMBL" id="SEN45373.1"/>
    </source>
</evidence>
<dbReference type="InterPro" id="IPR000524">
    <property type="entry name" value="Tscrpt_reg_HTH_GntR"/>
</dbReference>
<dbReference type="Gene3D" id="1.10.10.10">
    <property type="entry name" value="Winged helix-like DNA-binding domain superfamily/Winged helix DNA-binding domain"/>
    <property type="match status" value="1"/>
</dbReference>
<dbReference type="SUPFAM" id="SSF53383">
    <property type="entry name" value="PLP-dependent transferases"/>
    <property type="match status" value="1"/>
</dbReference>
<dbReference type="InterPro" id="IPR051446">
    <property type="entry name" value="HTH_trans_reg/aminotransferase"/>
</dbReference>
<dbReference type="SUPFAM" id="SSF46785">
    <property type="entry name" value="Winged helix' DNA-binding domain"/>
    <property type="match status" value="1"/>
</dbReference>
<dbReference type="InterPro" id="IPR015424">
    <property type="entry name" value="PyrdxlP-dep_Trfase"/>
</dbReference>
<dbReference type="PANTHER" id="PTHR46577:SF1">
    <property type="entry name" value="HTH-TYPE TRANSCRIPTIONAL REGULATORY PROTEIN GABR"/>
    <property type="match status" value="1"/>
</dbReference>
<dbReference type="GO" id="GO:0008483">
    <property type="term" value="F:transaminase activity"/>
    <property type="evidence" value="ECO:0007669"/>
    <property type="project" value="UniProtKB-KW"/>
</dbReference>
<dbReference type="InterPro" id="IPR015421">
    <property type="entry name" value="PyrdxlP-dep_Trfase_major"/>
</dbReference>
<evidence type="ECO:0000256" key="4">
    <source>
        <dbReference type="ARBA" id="ARBA00023125"/>
    </source>
</evidence>
<accession>A0A1H8GN14</accession>
<keyword evidence="7" id="KW-0808">Transferase</keyword>
<evidence type="ECO:0000256" key="2">
    <source>
        <dbReference type="ARBA" id="ARBA00022898"/>
    </source>
</evidence>
<dbReference type="RefSeq" id="WP_091301108.1">
    <property type="nucleotide sequence ID" value="NZ_FOCE01000005.1"/>
</dbReference>
<dbReference type="GO" id="GO:0003677">
    <property type="term" value="F:DNA binding"/>
    <property type="evidence" value="ECO:0007669"/>
    <property type="project" value="UniProtKB-KW"/>
</dbReference>
<keyword evidence="2" id="KW-0663">Pyridoxal phosphate</keyword>
<dbReference type="Pfam" id="PF00155">
    <property type="entry name" value="Aminotran_1_2"/>
    <property type="match status" value="1"/>
</dbReference>
<dbReference type="CDD" id="cd00609">
    <property type="entry name" value="AAT_like"/>
    <property type="match status" value="1"/>
</dbReference>
<dbReference type="Proteomes" id="UP000198761">
    <property type="component" value="Unassembled WGS sequence"/>
</dbReference>
<comment type="similarity">
    <text evidence="1">In the C-terminal section; belongs to the class-I pyridoxal-phosphate-dependent aminotransferase family.</text>
</comment>
<evidence type="ECO:0000256" key="5">
    <source>
        <dbReference type="ARBA" id="ARBA00023163"/>
    </source>
</evidence>
<evidence type="ECO:0000256" key="3">
    <source>
        <dbReference type="ARBA" id="ARBA00023015"/>
    </source>
</evidence>
<organism evidence="7 8">
    <name type="scientific">Gemmobacter aquatilis</name>
    <dbReference type="NCBI Taxonomy" id="933059"/>
    <lineage>
        <taxon>Bacteria</taxon>
        <taxon>Pseudomonadati</taxon>
        <taxon>Pseudomonadota</taxon>
        <taxon>Alphaproteobacteria</taxon>
        <taxon>Rhodobacterales</taxon>
        <taxon>Paracoccaceae</taxon>
        <taxon>Gemmobacter</taxon>
    </lineage>
</organism>
<reference evidence="7 8" key="1">
    <citation type="submission" date="2016-10" db="EMBL/GenBank/DDBJ databases">
        <authorList>
            <person name="de Groot N.N."/>
        </authorList>
    </citation>
    <scope>NUCLEOTIDE SEQUENCE [LARGE SCALE GENOMIC DNA]</scope>
    <source>
        <strain evidence="7 8">DSM 3857</strain>
    </source>
</reference>
<dbReference type="InterPro" id="IPR004839">
    <property type="entry name" value="Aminotransferase_I/II_large"/>
</dbReference>
<dbReference type="SMART" id="SM00345">
    <property type="entry name" value="HTH_GNTR"/>
    <property type="match status" value="1"/>
</dbReference>
<dbReference type="Gene3D" id="3.40.640.10">
    <property type="entry name" value="Type I PLP-dependent aspartate aminotransferase-like (Major domain)"/>
    <property type="match status" value="1"/>
</dbReference>
<dbReference type="GO" id="GO:0030170">
    <property type="term" value="F:pyridoxal phosphate binding"/>
    <property type="evidence" value="ECO:0007669"/>
    <property type="project" value="InterPro"/>
</dbReference>
<dbReference type="GO" id="GO:0003700">
    <property type="term" value="F:DNA-binding transcription factor activity"/>
    <property type="evidence" value="ECO:0007669"/>
    <property type="project" value="InterPro"/>
</dbReference>
<evidence type="ECO:0000256" key="1">
    <source>
        <dbReference type="ARBA" id="ARBA00005384"/>
    </source>
</evidence>